<gene>
    <name evidence="1" type="ORF">ERS852551_03159</name>
</gene>
<dbReference type="Pfam" id="PF02924">
    <property type="entry name" value="HDPD"/>
    <property type="match status" value="1"/>
</dbReference>
<organism evidence="1 2">
    <name type="scientific">Anaerotruncus colihominis</name>
    <dbReference type="NCBI Taxonomy" id="169435"/>
    <lineage>
        <taxon>Bacteria</taxon>
        <taxon>Bacillati</taxon>
        <taxon>Bacillota</taxon>
        <taxon>Clostridia</taxon>
        <taxon>Eubacteriales</taxon>
        <taxon>Oscillospiraceae</taxon>
        <taxon>Anaerotruncus</taxon>
    </lineage>
</organism>
<evidence type="ECO:0008006" key="3">
    <source>
        <dbReference type="Google" id="ProtNLM"/>
    </source>
</evidence>
<dbReference type="RefSeq" id="WP_055245887.1">
    <property type="nucleotide sequence ID" value="NZ_CZBE01000027.1"/>
</dbReference>
<dbReference type="InterPro" id="IPR004195">
    <property type="entry name" value="Head_decoration_D"/>
</dbReference>
<dbReference type="Proteomes" id="UP000095765">
    <property type="component" value="Unassembled WGS sequence"/>
</dbReference>
<dbReference type="OrthoDB" id="1849892at2"/>
<proteinExistence type="predicted"/>
<evidence type="ECO:0000313" key="1">
    <source>
        <dbReference type="EMBL" id="CUQ11403.1"/>
    </source>
</evidence>
<accession>A0A174TMT6</accession>
<dbReference type="EMBL" id="CZBE01000027">
    <property type="protein sequence ID" value="CUQ11403.1"/>
    <property type="molecule type" value="Genomic_DNA"/>
</dbReference>
<reference evidence="1 2" key="1">
    <citation type="submission" date="2015-09" db="EMBL/GenBank/DDBJ databases">
        <authorList>
            <consortium name="Pathogen Informatics"/>
        </authorList>
    </citation>
    <scope>NUCLEOTIDE SEQUENCE [LARGE SCALE GENOMIC DNA]</scope>
    <source>
        <strain evidence="1 2">2789STDY5834939</strain>
    </source>
</reference>
<protein>
    <recommendedName>
        <fullName evidence="3">Head decoration protein</fullName>
    </recommendedName>
</protein>
<evidence type="ECO:0000313" key="2">
    <source>
        <dbReference type="Proteomes" id="UP000095765"/>
    </source>
</evidence>
<sequence length="122" mass="12830">MSKNLMNKVGECGQDNLIARLFPRALTVGVKIVAGAGKLERGTVLSRKPDGTCEVMDTGGTPAYILADPVDASGGDAVAAVAYRSGNFNPNAVIVASDYTLTAADKDTLRKYDIVFTNMMAE</sequence>
<name>A0A174TMT6_9FIRM</name>
<dbReference type="AlphaFoldDB" id="A0A174TMT6"/>